<name>A0A0F0LPG8_9MICO</name>
<gene>
    <name evidence="3" type="ORF">RS86_01261</name>
</gene>
<feature type="transmembrane region" description="Helical" evidence="2">
    <location>
        <begin position="142"/>
        <end position="164"/>
    </location>
</feature>
<dbReference type="AlphaFoldDB" id="A0A0F0LPG8"/>
<comment type="caution">
    <text evidence="3">The sequence shown here is derived from an EMBL/GenBank/DDBJ whole genome shotgun (WGS) entry which is preliminary data.</text>
</comment>
<keyword evidence="4" id="KW-1185">Reference proteome</keyword>
<dbReference type="PATRIC" id="fig|582680.6.peg.1296"/>
<evidence type="ECO:0000256" key="2">
    <source>
        <dbReference type="SAM" id="Phobius"/>
    </source>
</evidence>
<accession>A0A0F0LPG8</accession>
<protein>
    <submittedName>
        <fullName evidence="3">Uncharacterized protein</fullName>
    </submittedName>
</protein>
<feature type="region of interest" description="Disordered" evidence="1">
    <location>
        <begin position="307"/>
        <end position="369"/>
    </location>
</feature>
<keyword evidence="2" id="KW-0472">Membrane</keyword>
<keyword evidence="2" id="KW-1133">Transmembrane helix</keyword>
<keyword evidence="2" id="KW-0812">Transmembrane</keyword>
<dbReference type="RefSeq" id="WP_045271341.1">
    <property type="nucleotide sequence ID" value="NZ_JYIX01000030.1"/>
</dbReference>
<dbReference type="EMBL" id="JYIX01000030">
    <property type="protein sequence ID" value="KJL34160.1"/>
    <property type="molecule type" value="Genomic_DNA"/>
</dbReference>
<feature type="transmembrane region" description="Helical" evidence="2">
    <location>
        <begin position="185"/>
        <end position="206"/>
    </location>
</feature>
<evidence type="ECO:0000256" key="1">
    <source>
        <dbReference type="SAM" id="MobiDB-lite"/>
    </source>
</evidence>
<evidence type="ECO:0000313" key="4">
    <source>
        <dbReference type="Proteomes" id="UP000033740"/>
    </source>
</evidence>
<reference evidence="3 4" key="1">
    <citation type="submission" date="2015-02" db="EMBL/GenBank/DDBJ databases">
        <title>Draft genome sequences of ten Microbacterium spp. with emphasis on heavy metal contaminated environments.</title>
        <authorList>
            <person name="Corretto E."/>
        </authorList>
    </citation>
    <scope>NUCLEOTIDE SEQUENCE [LARGE SCALE GENOMIC DNA]</scope>
    <source>
        <strain evidence="3 4">ARN176</strain>
    </source>
</reference>
<dbReference type="STRING" id="582680.RS86_01261"/>
<organism evidence="3 4">
    <name type="scientific">Microbacterium azadirachtae</name>
    <dbReference type="NCBI Taxonomy" id="582680"/>
    <lineage>
        <taxon>Bacteria</taxon>
        <taxon>Bacillati</taxon>
        <taxon>Actinomycetota</taxon>
        <taxon>Actinomycetes</taxon>
        <taxon>Micrococcales</taxon>
        <taxon>Microbacteriaceae</taxon>
        <taxon>Microbacterium</taxon>
    </lineage>
</organism>
<feature type="compositionally biased region" description="Pro residues" evidence="1">
    <location>
        <begin position="358"/>
        <end position="369"/>
    </location>
</feature>
<proteinExistence type="predicted"/>
<evidence type="ECO:0000313" key="3">
    <source>
        <dbReference type="EMBL" id="KJL34160.1"/>
    </source>
</evidence>
<dbReference type="Proteomes" id="UP000033740">
    <property type="component" value="Unassembled WGS sequence"/>
</dbReference>
<feature type="compositionally biased region" description="Pro residues" evidence="1">
    <location>
        <begin position="335"/>
        <end position="351"/>
    </location>
</feature>
<sequence length="369" mass="39462">MNETTLAAAERIRAFADAVRAQLADLPDEDVDDLVEGLVGDLTDQAADHDGAIELGDPAAYAEELRSAAGLPERGPVMGTKTPWHERLAATAGRAAGRIRSSTFGAWLLDLLIVLRPVWWVLRGLALAGLIAIPAGLGPRTIVGYGGFPAQVFTWAFFAAIVLVSVQWGRGRWLPKNALRHVRTVASIVAVLVLPLLVSPVMFGMWNAILYPPNAGYRPPPGLLLDGNRIGNLFVYDKDGNLIEGAQLYTNRGTPVNLFGEESENLDNGMGWIIDDDGQNTVVPMRDAQGRPVWNVYPLPLRSYKDIQGGSRGSVITPQPPFLRAPDRALTTTPTPSPGSTMPPTPTPSPRPSDAVPSPTPTPSPTPAG</sequence>